<dbReference type="EMBL" id="LSRX01000198">
    <property type="protein sequence ID" value="OLQ04945.1"/>
    <property type="molecule type" value="Genomic_DNA"/>
</dbReference>
<gene>
    <name evidence="3" type="ORF">AK812_SmicGene11918</name>
</gene>
<protein>
    <recommendedName>
        <fullName evidence="5">SMODS and SLOG-associating 2TM effector domain-containing protein</fullName>
    </recommendedName>
</protein>
<dbReference type="OrthoDB" id="423351at2759"/>
<feature type="compositionally biased region" description="Basic and acidic residues" evidence="1">
    <location>
        <begin position="1"/>
        <end position="15"/>
    </location>
</feature>
<name>A0A1Q9EBY7_SYMMI</name>
<sequence>MALQKLKEREDDKHGGRVPAARRSSIKSKKSEHSGAEQKSKDLPPWELDDQIKVEEIKVQSAIMTALVLENARPINQPIVDTLRLCKDFQFWNPKLEEEGWACKSHKDRDAGKVRWNNWHFRGGTHYIFTDEGYKDLVLHCLAPSGCIFLGGGDSCKKELLKMLVNGQPVVCLSNTGRLTQDFVRCHEFLCSRLFRLAKIEEDGAKSIHRQTTDTVRDVVPKLQRSNRSSLDLPKQEKEDYLRDKIARRTLFTSLTFDGHHGVDERTNLVDTMMKALEEVTTFTQPEICELLLTYLRRGLQITKLCVVMDPLNPRECSGGHTEDKLSMCLSNFVILASNDTSDFADVEAVKAASELEMLLLGAAKVEHRWAVLMIYMLVVLNLLSLLLALVRSGGAAATYAAWLPEGLQRWGLPAVSALSTFISGLVARFRFTLRWSKAQSAAAHLEAEIWKFRTRVSDYTVVGSSGSGADAEEEGIRSKAEIGQVFTRERKQDETRNLFRGNVTNIFNSAMEEMGTSSLHNGGRDKLPKPHEPMTARGNPFGTCPWCRCCLRRQPENYVDVDDRSPTGSKAPEREDLSSYGHLGIDEYYDQRTLEVLARMKKQAFWLTFKQGALESFVLLFGTAGVLLSTFDQTELAMVCVSLAASLQSLERFHALSTRLDAANAGERDMICAWQDWSAMEPMQRRFQSNVSRLVLTTEGVNVALTSAATAGVRQSLAKKPS</sequence>
<keyword evidence="2" id="KW-0812">Transmembrane</keyword>
<organism evidence="3 4">
    <name type="scientific">Symbiodinium microadriaticum</name>
    <name type="common">Dinoflagellate</name>
    <name type="synonym">Zooxanthella microadriatica</name>
    <dbReference type="NCBI Taxonomy" id="2951"/>
    <lineage>
        <taxon>Eukaryota</taxon>
        <taxon>Sar</taxon>
        <taxon>Alveolata</taxon>
        <taxon>Dinophyceae</taxon>
        <taxon>Suessiales</taxon>
        <taxon>Symbiodiniaceae</taxon>
        <taxon>Symbiodinium</taxon>
    </lineage>
</organism>
<accession>A0A1Q9EBY7</accession>
<feature type="region of interest" description="Disordered" evidence="1">
    <location>
        <begin position="1"/>
        <end position="45"/>
    </location>
</feature>
<evidence type="ECO:0008006" key="5">
    <source>
        <dbReference type="Google" id="ProtNLM"/>
    </source>
</evidence>
<dbReference type="AlphaFoldDB" id="A0A1Q9EBY7"/>
<proteinExistence type="predicted"/>
<keyword evidence="2" id="KW-1133">Transmembrane helix</keyword>
<dbReference type="Proteomes" id="UP000186817">
    <property type="component" value="Unassembled WGS sequence"/>
</dbReference>
<feature type="transmembrane region" description="Helical" evidence="2">
    <location>
        <begin position="370"/>
        <end position="391"/>
    </location>
</feature>
<feature type="transmembrane region" description="Helical" evidence="2">
    <location>
        <begin position="411"/>
        <end position="430"/>
    </location>
</feature>
<comment type="caution">
    <text evidence="3">The sequence shown here is derived from an EMBL/GenBank/DDBJ whole genome shotgun (WGS) entry which is preliminary data.</text>
</comment>
<evidence type="ECO:0000256" key="1">
    <source>
        <dbReference type="SAM" id="MobiDB-lite"/>
    </source>
</evidence>
<reference evidence="3 4" key="1">
    <citation type="submission" date="2016-02" db="EMBL/GenBank/DDBJ databases">
        <title>Genome analysis of coral dinoflagellate symbionts highlights evolutionary adaptations to a symbiotic lifestyle.</title>
        <authorList>
            <person name="Aranda M."/>
            <person name="Li Y."/>
            <person name="Liew Y.J."/>
            <person name="Baumgarten S."/>
            <person name="Simakov O."/>
            <person name="Wilson M."/>
            <person name="Piel J."/>
            <person name="Ashoor H."/>
            <person name="Bougouffa S."/>
            <person name="Bajic V.B."/>
            <person name="Ryu T."/>
            <person name="Ravasi T."/>
            <person name="Bayer T."/>
            <person name="Micklem G."/>
            <person name="Kim H."/>
            <person name="Bhak J."/>
            <person name="Lajeunesse T.C."/>
            <person name="Voolstra C.R."/>
        </authorList>
    </citation>
    <scope>NUCLEOTIDE SEQUENCE [LARGE SCALE GENOMIC DNA]</scope>
    <source>
        <strain evidence="3 4">CCMP2467</strain>
    </source>
</reference>
<feature type="compositionally biased region" description="Basic and acidic residues" evidence="1">
    <location>
        <begin position="29"/>
        <end position="45"/>
    </location>
</feature>
<keyword evidence="2" id="KW-0472">Membrane</keyword>
<evidence type="ECO:0000313" key="3">
    <source>
        <dbReference type="EMBL" id="OLQ04945.1"/>
    </source>
</evidence>
<keyword evidence="4" id="KW-1185">Reference proteome</keyword>
<evidence type="ECO:0000256" key="2">
    <source>
        <dbReference type="SAM" id="Phobius"/>
    </source>
</evidence>
<evidence type="ECO:0000313" key="4">
    <source>
        <dbReference type="Proteomes" id="UP000186817"/>
    </source>
</evidence>